<feature type="domain" description="NarX-like N-terminal" evidence="6">
    <location>
        <begin position="144"/>
        <end position="224"/>
    </location>
</feature>
<feature type="chain" id="PRO_5045112726" evidence="5">
    <location>
        <begin position="21"/>
        <end position="260"/>
    </location>
</feature>
<evidence type="ECO:0000256" key="3">
    <source>
        <dbReference type="ARBA" id="ARBA00022989"/>
    </source>
</evidence>
<protein>
    <submittedName>
        <fullName evidence="7">Type IV pili methyl-accepting chemotaxis transducer N-terminal domain-containing protein</fullName>
    </submittedName>
</protein>
<dbReference type="EMBL" id="CP141259">
    <property type="protein sequence ID" value="WRL46729.1"/>
    <property type="molecule type" value="Genomic_DNA"/>
</dbReference>
<evidence type="ECO:0000313" key="7">
    <source>
        <dbReference type="EMBL" id="WRL46729.1"/>
    </source>
</evidence>
<evidence type="ECO:0000256" key="4">
    <source>
        <dbReference type="ARBA" id="ARBA00023136"/>
    </source>
</evidence>
<evidence type="ECO:0000313" key="8">
    <source>
        <dbReference type="Proteomes" id="UP001626593"/>
    </source>
</evidence>
<comment type="subcellular location">
    <subcellularLocation>
        <location evidence="1">Membrane</location>
        <topology evidence="1">Multi-pass membrane protein</topology>
    </subcellularLocation>
</comment>
<evidence type="ECO:0000259" key="6">
    <source>
        <dbReference type="Pfam" id="PF13675"/>
    </source>
</evidence>
<keyword evidence="8" id="KW-1185">Reference proteome</keyword>
<dbReference type="RefSeq" id="WP_407279467.1">
    <property type="nucleotide sequence ID" value="NZ_CP141259.1"/>
</dbReference>
<evidence type="ECO:0000256" key="5">
    <source>
        <dbReference type="SAM" id="SignalP"/>
    </source>
</evidence>
<dbReference type="Proteomes" id="UP001626593">
    <property type="component" value="Chromosome"/>
</dbReference>
<proteinExistence type="predicted"/>
<keyword evidence="3" id="KW-1133">Transmembrane helix</keyword>
<organism evidence="7 8">
    <name type="scientific">Aromatoleum evansii</name>
    <name type="common">Azoarcus evansii</name>
    <dbReference type="NCBI Taxonomy" id="59406"/>
    <lineage>
        <taxon>Bacteria</taxon>
        <taxon>Pseudomonadati</taxon>
        <taxon>Pseudomonadota</taxon>
        <taxon>Betaproteobacteria</taxon>
        <taxon>Rhodocyclales</taxon>
        <taxon>Rhodocyclaceae</taxon>
        <taxon>Aromatoleum</taxon>
    </lineage>
</organism>
<gene>
    <name evidence="7" type="ORF">U5817_01405</name>
</gene>
<evidence type="ECO:0000256" key="1">
    <source>
        <dbReference type="ARBA" id="ARBA00004141"/>
    </source>
</evidence>
<name>A0ABZ1AP97_AROEV</name>
<reference evidence="7 8" key="1">
    <citation type="submission" date="2023-12" db="EMBL/GenBank/DDBJ databases">
        <title>A. evansii MAY27, complete genome.</title>
        <authorList>
            <person name="Wang Y."/>
        </authorList>
    </citation>
    <scope>NUCLEOTIDE SEQUENCE [LARGE SCALE GENOMIC DNA]</scope>
    <source>
        <strain evidence="7 8">MAY27</strain>
    </source>
</reference>
<sequence>MMRKLFVLLWALATFAAAHAQAQSPAVSPGDINAAGELRMLSQRLAKSYVQLGLEVLPAAALDQLQDSILRFELGLERMQALTVAVPSAGPAVGRLRSDWSALRTVVAEPADRTRALLASQHSLAVLDGAERLVAALADAAGGGDARRIGEVGRLRMLSQRVVKAYMLYSWGADTAASHREMEAAADEFGRGLAAVAALPGTTADVRAELAEISLQWEWLRTALSVEGAGSYRLVVAEAAESILAATDRLVRLHEPPQSR</sequence>
<feature type="signal peptide" evidence="5">
    <location>
        <begin position="1"/>
        <end position="20"/>
    </location>
</feature>
<accession>A0ABZ1AP97</accession>
<feature type="domain" description="NarX-like N-terminal" evidence="6">
    <location>
        <begin position="32"/>
        <end position="130"/>
    </location>
</feature>
<evidence type="ECO:0000256" key="2">
    <source>
        <dbReference type="ARBA" id="ARBA00022692"/>
    </source>
</evidence>
<dbReference type="Pfam" id="PF13675">
    <property type="entry name" value="PilJ"/>
    <property type="match status" value="2"/>
</dbReference>
<keyword evidence="2" id="KW-0812">Transmembrane</keyword>
<keyword evidence="5" id="KW-0732">Signal</keyword>
<keyword evidence="4" id="KW-0472">Membrane</keyword>
<dbReference type="InterPro" id="IPR029095">
    <property type="entry name" value="NarX-like_N"/>
</dbReference>